<keyword evidence="1" id="KW-1133">Transmembrane helix</keyword>
<dbReference type="EMBL" id="CP132191">
    <property type="protein sequence ID" value="WLP85301.1"/>
    <property type="molecule type" value="Genomic_DNA"/>
</dbReference>
<accession>A0ABY9H9X7</accession>
<keyword evidence="3" id="KW-1185">Reference proteome</keyword>
<evidence type="ECO:0008006" key="4">
    <source>
        <dbReference type="Google" id="ProtNLM"/>
    </source>
</evidence>
<keyword evidence="1" id="KW-0472">Membrane</keyword>
<feature type="transmembrane region" description="Helical" evidence="1">
    <location>
        <begin position="12"/>
        <end position="34"/>
    </location>
</feature>
<evidence type="ECO:0000313" key="2">
    <source>
        <dbReference type="EMBL" id="WLP85301.1"/>
    </source>
</evidence>
<keyword evidence="1" id="KW-0812">Transmembrane</keyword>
<feature type="transmembrane region" description="Helical" evidence="1">
    <location>
        <begin position="180"/>
        <end position="206"/>
    </location>
</feature>
<gene>
    <name evidence="2" type="ORF">Q8852_03185</name>
</gene>
<name>A0ABY9H9X7_9MOLU</name>
<evidence type="ECO:0000313" key="3">
    <source>
        <dbReference type="Proteomes" id="UP001237011"/>
    </source>
</evidence>
<feature type="transmembrane region" description="Helical" evidence="1">
    <location>
        <begin position="148"/>
        <end position="168"/>
    </location>
</feature>
<protein>
    <recommendedName>
        <fullName evidence="4">Transmembrane protein</fullName>
    </recommendedName>
</protein>
<dbReference type="RefSeq" id="WP_305937737.1">
    <property type="nucleotide sequence ID" value="NZ_CP132191.1"/>
</dbReference>
<proteinExistence type="predicted"/>
<reference evidence="2" key="1">
    <citation type="submission" date="2023-08" db="EMBL/GenBank/DDBJ databases">
        <title>Complete genome sequence of Mycoplasma seminis 2200.</title>
        <authorList>
            <person name="Spergser J."/>
        </authorList>
    </citation>
    <scope>NUCLEOTIDE SEQUENCE [LARGE SCALE GENOMIC DNA]</scope>
    <source>
        <strain evidence="2">2200</strain>
    </source>
</reference>
<dbReference type="Proteomes" id="UP001237011">
    <property type="component" value="Chromosome"/>
</dbReference>
<sequence>MSKFQKFRWYWLPAWAPYIIGLLLFPLIISIYAYKLTDKNTYFVITIIFSIIVSLAFVSHLVNWLFNFKHIFKINSAVYEYNEKQMIKQHPFWKPLRFMFNIFLGMGEFDPHLSMQDSFFSMQKWEGKDSSQLDDYLKYKDYKNCKKLYWLAYILPFLFGLGTSIIISEPYTVHGIGYKLFGAWIFAPMCGISGPLIFITCIVYGYMACWMTEIVLNRIPDLDPKQKLKLYQSAHIHNKSYSYYQKTINSQKFKQFIQKQKTAQNSNDSTN</sequence>
<organism evidence="2 3">
    <name type="scientific">Mycoplasma seminis</name>
    <dbReference type="NCBI Taxonomy" id="512749"/>
    <lineage>
        <taxon>Bacteria</taxon>
        <taxon>Bacillati</taxon>
        <taxon>Mycoplasmatota</taxon>
        <taxon>Mollicutes</taxon>
        <taxon>Mycoplasmataceae</taxon>
        <taxon>Mycoplasma</taxon>
    </lineage>
</organism>
<feature type="transmembrane region" description="Helical" evidence="1">
    <location>
        <begin position="40"/>
        <end position="66"/>
    </location>
</feature>
<evidence type="ECO:0000256" key="1">
    <source>
        <dbReference type="SAM" id="Phobius"/>
    </source>
</evidence>